<dbReference type="EMBL" id="WKJZ01000001">
    <property type="protein sequence ID" value="MVW75960.1"/>
    <property type="molecule type" value="Genomic_DNA"/>
</dbReference>
<dbReference type="PROSITE" id="PS51257">
    <property type="entry name" value="PROKAR_LIPOPROTEIN"/>
    <property type="match status" value="1"/>
</dbReference>
<dbReference type="GO" id="GO:0000270">
    <property type="term" value="P:peptidoglycan metabolic process"/>
    <property type="evidence" value="ECO:0007669"/>
    <property type="project" value="InterPro"/>
</dbReference>
<dbReference type="FunFam" id="1.10.530.10:FF:000004">
    <property type="entry name" value="Membrane-bound lytic murein transglycosylase D"/>
    <property type="match status" value="1"/>
</dbReference>
<comment type="similarity">
    <text evidence="1">Belongs to the transglycosylase Slt family.</text>
</comment>
<dbReference type="Pfam" id="PF01476">
    <property type="entry name" value="LysM"/>
    <property type="match status" value="3"/>
</dbReference>
<dbReference type="Proteomes" id="UP000429555">
    <property type="component" value="Unassembled WGS sequence"/>
</dbReference>
<accession>A0A6I4KTL3</accession>
<dbReference type="PROSITE" id="PS51782">
    <property type="entry name" value="LYSM"/>
    <property type="match status" value="3"/>
</dbReference>
<dbReference type="InterPro" id="IPR023346">
    <property type="entry name" value="Lysozyme-like_dom_sf"/>
</dbReference>
<dbReference type="PROSITE" id="PS00922">
    <property type="entry name" value="TRANSGLYCOSYLASE"/>
    <property type="match status" value="1"/>
</dbReference>
<reference evidence="3 4" key="1">
    <citation type="submission" date="2019-11" db="EMBL/GenBank/DDBJ databases">
        <title>Pseudomonas flavidum sp. nov., isolated from Baiyang Lake.</title>
        <authorList>
            <person name="Zhao Y."/>
        </authorList>
    </citation>
    <scope>NUCLEOTIDE SEQUENCE [LARGE SCALE GENOMIC DNA]</scope>
    <source>
        <strain evidence="4">R-22-3 w-18</strain>
    </source>
</reference>
<name>A0A6I4KTL3_9PSED</name>
<dbReference type="CDD" id="cd16894">
    <property type="entry name" value="MltD-like"/>
    <property type="match status" value="1"/>
</dbReference>
<dbReference type="SUPFAM" id="SSF54106">
    <property type="entry name" value="LysM domain"/>
    <property type="match status" value="3"/>
</dbReference>
<dbReference type="CDD" id="cd00118">
    <property type="entry name" value="LysM"/>
    <property type="match status" value="3"/>
</dbReference>
<feature type="domain" description="LysM" evidence="2">
    <location>
        <begin position="419"/>
        <end position="462"/>
    </location>
</feature>
<dbReference type="Pfam" id="PF01464">
    <property type="entry name" value="SLT"/>
    <property type="match status" value="1"/>
</dbReference>
<feature type="domain" description="LysM" evidence="2">
    <location>
        <begin position="478"/>
        <end position="521"/>
    </location>
</feature>
<organism evidence="3 4">
    <name type="scientific">Pseudomonas xionganensis</name>
    <dbReference type="NCBI Taxonomy" id="2654845"/>
    <lineage>
        <taxon>Bacteria</taxon>
        <taxon>Pseudomonadati</taxon>
        <taxon>Pseudomonadota</taxon>
        <taxon>Gammaproteobacteria</taxon>
        <taxon>Pseudomonadales</taxon>
        <taxon>Pseudomonadaceae</taxon>
        <taxon>Pseudomonas</taxon>
    </lineage>
</organism>
<dbReference type="SMART" id="SM00257">
    <property type="entry name" value="LysM"/>
    <property type="match status" value="3"/>
</dbReference>
<gene>
    <name evidence="3" type="ORF">GJV18_11590</name>
</gene>
<dbReference type="InterPro" id="IPR000189">
    <property type="entry name" value="Transglyc_AS"/>
</dbReference>
<dbReference type="Gene3D" id="1.10.530.10">
    <property type="match status" value="1"/>
</dbReference>
<evidence type="ECO:0000256" key="1">
    <source>
        <dbReference type="ARBA" id="ARBA00007734"/>
    </source>
</evidence>
<dbReference type="InterPro" id="IPR036779">
    <property type="entry name" value="LysM_dom_sf"/>
</dbReference>
<evidence type="ECO:0000313" key="4">
    <source>
        <dbReference type="Proteomes" id="UP000429555"/>
    </source>
</evidence>
<sequence>MPLTARNTLNFKAFMQSRRALVVLFCATLAGCQGLGEHNLEDPGRDTDRAVGLEREVEWLSDSRLKPTQEEEPTDIWERVRAGYQLQDSITLNPRIEQQRLWFVSNPSFVAKVGERSSPYIHFIVERLEARNMPMELALLPMIESAYNPLAYSHAHAVGLWQFIPSTGRSFNLRQTNWYDGRRDVMASTDAAITYLSYLNNMFNGDWLLALAAYNAGEGRVSRAIERNQKLGLPTDYWNLSLPSETQNYVPKLLALSQVVMAPEAYGMNLAPIANEPYFEKVPFKQRMDLARVADMADLDEDELYLLNPAFKKGITIDGPQHLLVPADKAELLAANLALLKPQELVDWQQYRVRAGDSLHSIAGRHQLTVATLKDINRLSSNTLRIGQILSIPAEANSRIRETLPARATASTNNLPVTRTYRVKNGDNLWQIARTHKVAVKDIQRWNRLSGNNLRVGQVLTLQAGSASRTASRSDNATYYKVRQGDSLYLIAKRFKVPMKNLQNWNPGAGRTLKPGQTLTLYVPR</sequence>
<comment type="caution">
    <text evidence="3">The sequence shown here is derived from an EMBL/GenBank/DDBJ whole genome shotgun (WGS) entry which is preliminary data.</text>
</comment>
<dbReference type="PANTHER" id="PTHR33734:SF22">
    <property type="entry name" value="MEMBRANE-BOUND LYTIC MUREIN TRANSGLYCOSYLASE D"/>
    <property type="match status" value="1"/>
</dbReference>
<dbReference type="Gene3D" id="3.10.350.10">
    <property type="entry name" value="LysM domain"/>
    <property type="match status" value="3"/>
</dbReference>
<dbReference type="GO" id="GO:0016020">
    <property type="term" value="C:membrane"/>
    <property type="evidence" value="ECO:0007669"/>
    <property type="project" value="InterPro"/>
</dbReference>
<dbReference type="InterPro" id="IPR008258">
    <property type="entry name" value="Transglycosylase_SLT_dom_1"/>
</dbReference>
<keyword evidence="4" id="KW-1185">Reference proteome</keyword>
<dbReference type="SUPFAM" id="SSF53955">
    <property type="entry name" value="Lysozyme-like"/>
    <property type="match status" value="1"/>
</dbReference>
<dbReference type="PANTHER" id="PTHR33734">
    <property type="entry name" value="LYSM DOMAIN-CONTAINING GPI-ANCHORED PROTEIN 2"/>
    <property type="match status" value="1"/>
</dbReference>
<evidence type="ECO:0000313" key="3">
    <source>
        <dbReference type="EMBL" id="MVW75960.1"/>
    </source>
</evidence>
<proteinExistence type="inferred from homology"/>
<dbReference type="GO" id="GO:0008932">
    <property type="term" value="F:lytic endotransglycosylase activity"/>
    <property type="evidence" value="ECO:0007669"/>
    <property type="project" value="TreeGrafter"/>
</dbReference>
<dbReference type="RefSeq" id="WP_160345563.1">
    <property type="nucleotide sequence ID" value="NZ_WKJZ01000001.1"/>
</dbReference>
<dbReference type="InterPro" id="IPR018392">
    <property type="entry name" value="LysM"/>
</dbReference>
<protein>
    <submittedName>
        <fullName evidence="3">LysM peptidoglycan-binding domain-containing protein</fullName>
    </submittedName>
</protein>
<evidence type="ECO:0000259" key="2">
    <source>
        <dbReference type="PROSITE" id="PS51782"/>
    </source>
</evidence>
<feature type="domain" description="LysM" evidence="2">
    <location>
        <begin position="349"/>
        <end position="392"/>
    </location>
</feature>
<dbReference type="AlphaFoldDB" id="A0A6I4KTL3"/>